<gene>
    <name evidence="2" type="ORF">METZ01_LOCUS151738</name>
</gene>
<dbReference type="Pfam" id="PF07969">
    <property type="entry name" value="Amidohydro_3"/>
    <property type="match status" value="2"/>
</dbReference>
<dbReference type="InterPro" id="IPR050378">
    <property type="entry name" value="Metallo-dep_Hydrolases_sf"/>
</dbReference>
<dbReference type="AlphaFoldDB" id="A0A382ABX8"/>
<dbReference type="GO" id="GO:0016811">
    <property type="term" value="F:hydrolase activity, acting on carbon-nitrogen (but not peptide) bonds, in linear amides"/>
    <property type="evidence" value="ECO:0007669"/>
    <property type="project" value="InterPro"/>
</dbReference>
<dbReference type="InterPro" id="IPR013108">
    <property type="entry name" value="Amidohydro_3"/>
</dbReference>
<dbReference type="InterPro" id="IPR023100">
    <property type="entry name" value="D-aminoacylase_insert_dom_sf"/>
</dbReference>
<dbReference type="Gene3D" id="3.30.1490.130">
    <property type="entry name" value="D-aminoacylase. Domain 3"/>
    <property type="match status" value="1"/>
</dbReference>
<sequence>MVISPGFVDTHTHDDRVLISDPQMSCKVSQGVTTVVAGNCGCSLAPLQIDHRPPPPLDLLVEHQDQLFAGFSDYLQALDSEPPSLNAVFQVGHTTLRAAVMDSFDRPVTADEMQEMRGKLEESLESGACGMSTGLFYQPAKAALTSEIVELAHVLHKHGAIHTTHMRNEGDGIADSLRETFSIGSEAEVPVVISHHKCGGEANFGRSTETLALIEQAGKGQEIGLDAYPYTASSTVLDAQDLHQTKKVLITWSEPMPEAAGRELSEIAMEMGLDPKDAVKALIPGGGVFFMMDEEDVRNILSFPRTMIGSDGLPSDKHPHPRLWGTFPRVLGHYVRDIKLFSLEEAVRKMTSLPAACFGLKHRGVLKSGNYADLVIFDPDCIADTATYDNPISPCKGIQHVMVNGRFVWNNGNHTGNRPGRVLRLHDLDQFRFD</sequence>
<accession>A0A382ABX8</accession>
<proteinExistence type="predicted"/>
<evidence type="ECO:0000259" key="1">
    <source>
        <dbReference type="Pfam" id="PF07969"/>
    </source>
</evidence>
<dbReference type="PANTHER" id="PTHR11647">
    <property type="entry name" value="HYDRANTOINASE/DIHYDROPYRIMIDINASE FAMILY MEMBER"/>
    <property type="match status" value="1"/>
</dbReference>
<feature type="domain" description="Amidohydrolase 3" evidence="1">
    <location>
        <begin position="3"/>
        <end position="155"/>
    </location>
</feature>
<dbReference type="PANTHER" id="PTHR11647:SF1">
    <property type="entry name" value="COLLAPSIN RESPONSE MEDIATOR PROTEIN"/>
    <property type="match status" value="1"/>
</dbReference>
<dbReference type="EMBL" id="UINC01024704">
    <property type="protein sequence ID" value="SVA98884.1"/>
    <property type="molecule type" value="Genomic_DNA"/>
</dbReference>
<organism evidence="2">
    <name type="scientific">marine metagenome</name>
    <dbReference type="NCBI Taxonomy" id="408172"/>
    <lineage>
        <taxon>unclassified sequences</taxon>
        <taxon>metagenomes</taxon>
        <taxon>ecological metagenomes</taxon>
    </lineage>
</organism>
<dbReference type="Gene3D" id="3.20.20.140">
    <property type="entry name" value="Metal-dependent hydrolases"/>
    <property type="match status" value="1"/>
</dbReference>
<dbReference type="CDD" id="cd01297">
    <property type="entry name" value="D-aminoacylase"/>
    <property type="match status" value="1"/>
</dbReference>
<dbReference type="InterPro" id="IPR011059">
    <property type="entry name" value="Metal-dep_hydrolase_composite"/>
</dbReference>
<dbReference type="SUPFAM" id="SSF51556">
    <property type="entry name" value="Metallo-dependent hydrolases"/>
    <property type="match status" value="1"/>
</dbReference>
<dbReference type="GO" id="GO:0016812">
    <property type="term" value="F:hydrolase activity, acting on carbon-nitrogen (but not peptide) bonds, in cyclic amides"/>
    <property type="evidence" value="ECO:0007669"/>
    <property type="project" value="TreeGrafter"/>
</dbReference>
<protein>
    <recommendedName>
        <fullName evidence="1">Amidohydrolase 3 domain-containing protein</fullName>
    </recommendedName>
</protein>
<name>A0A382ABX8_9ZZZZ</name>
<dbReference type="SUPFAM" id="SSF51338">
    <property type="entry name" value="Composite domain of metallo-dependent hydrolases"/>
    <property type="match status" value="1"/>
</dbReference>
<dbReference type="GO" id="GO:0005829">
    <property type="term" value="C:cytosol"/>
    <property type="evidence" value="ECO:0007669"/>
    <property type="project" value="TreeGrafter"/>
</dbReference>
<dbReference type="InterPro" id="IPR032466">
    <property type="entry name" value="Metal_Hydrolase"/>
</dbReference>
<evidence type="ECO:0000313" key="2">
    <source>
        <dbReference type="EMBL" id="SVA98884.1"/>
    </source>
</evidence>
<feature type="domain" description="Amidohydrolase 3" evidence="1">
    <location>
        <begin position="272"/>
        <end position="408"/>
    </location>
</feature>
<dbReference type="Gene3D" id="2.30.40.10">
    <property type="entry name" value="Urease, subunit C, domain 1"/>
    <property type="match status" value="1"/>
</dbReference>
<reference evidence="2" key="1">
    <citation type="submission" date="2018-05" db="EMBL/GenBank/DDBJ databases">
        <authorList>
            <person name="Lanie J.A."/>
            <person name="Ng W.-L."/>
            <person name="Kazmierczak K.M."/>
            <person name="Andrzejewski T.M."/>
            <person name="Davidsen T.M."/>
            <person name="Wayne K.J."/>
            <person name="Tettelin H."/>
            <person name="Glass J.I."/>
            <person name="Rusch D."/>
            <person name="Podicherti R."/>
            <person name="Tsui H.-C.T."/>
            <person name="Winkler M.E."/>
        </authorList>
    </citation>
    <scope>NUCLEOTIDE SEQUENCE</scope>
</reference>